<dbReference type="AlphaFoldDB" id="A0AAW2GXT8"/>
<dbReference type="EMBL" id="JADYXP020000001">
    <property type="protein sequence ID" value="KAL0131973.1"/>
    <property type="molecule type" value="Genomic_DNA"/>
</dbReference>
<evidence type="ECO:0000313" key="1">
    <source>
        <dbReference type="EMBL" id="KAL0131973.1"/>
    </source>
</evidence>
<sequence>MVHNDGQRLRGGRECETLYLFKTLYGTRLFFSKPMIGLPFIIMSRRDLFCHTCVQVNLSPARAHPSFAGLLNVRNHFYLLISNCIYRREKEKDKETIDTVINTIITVPITFNYYASGHYHHHHRSLSIIYTNRVFIFIDTFIRMIASSCAREKYLDVRTNTEAKERAQKEKRGREMMTMYVYLCIYDQNSPVRNVFAQGSRPGSH</sequence>
<organism evidence="1 2">
    <name type="scientific">Cardiocondyla obscurior</name>
    <dbReference type="NCBI Taxonomy" id="286306"/>
    <lineage>
        <taxon>Eukaryota</taxon>
        <taxon>Metazoa</taxon>
        <taxon>Ecdysozoa</taxon>
        <taxon>Arthropoda</taxon>
        <taxon>Hexapoda</taxon>
        <taxon>Insecta</taxon>
        <taxon>Pterygota</taxon>
        <taxon>Neoptera</taxon>
        <taxon>Endopterygota</taxon>
        <taxon>Hymenoptera</taxon>
        <taxon>Apocrita</taxon>
        <taxon>Aculeata</taxon>
        <taxon>Formicoidea</taxon>
        <taxon>Formicidae</taxon>
        <taxon>Myrmicinae</taxon>
        <taxon>Cardiocondyla</taxon>
    </lineage>
</organism>
<name>A0AAW2GXT8_9HYME</name>
<reference evidence="1 2" key="1">
    <citation type="submission" date="2023-03" db="EMBL/GenBank/DDBJ databases">
        <title>High recombination rates correlate with genetic variation in Cardiocondyla obscurior ants.</title>
        <authorList>
            <person name="Errbii M."/>
        </authorList>
    </citation>
    <scope>NUCLEOTIDE SEQUENCE [LARGE SCALE GENOMIC DNA]</scope>
    <source>
        <strain evidence="1">Alpha-2009</strain>
        <tissue evidence="1">Whole body</tissue>
    </source>
</reference>
<dbReference type="Proteomes" id="UP001430953">
    <property type="component" value="Unassembled WGS sequence"/>
</dbReference>
<accession>A0AAW2GXT8</accession>
<comment type="caution">
    <text evidence="1">The sequence shown here is derived from an EMBL/GenBank/DDBJ whole genome shotgun (WGS) entry which is preliminary data.</text>
</comment>
<keyword evidence="2" id="KW-1185">Reference proteome</keyword>
<proteinExistence type="predicted"/>
<gene>
    <name evidence="1" type="ORF">PUN28_000030</name>
</gene>
<evidence type="ECO:0000313" key="2">
    <source>
        <dbReference type="Proteomes" id="UP001430953"/>
    </source>
</evidence>
<protein>
    <submittedName>
        <fullName evidence="1">Uncharacterized protein</fullName>
    </submittedName>
</protein>